<dbReference type="EMBL" id="CAXAMM010041273">
    <property type="protein sequence ID" value="CAK9098372.1"/>
    <property type="molecule type" value="Genomic_DNA"/>
</dbReference>
<dbReference type="Gene3D" id="3.10.28.10">
    <property type="entry name" value="Homing endonucleases"/>
    <property type="match status" value="2"/>
</dbReference>
<proteinExistence type="predicted"/>
<evidence type="ECO:0000256" key="1">
    <source>
        <dbReference type="SAM" id="Coils"/>
    </source>
</evidence>
<name>A0ABP0RCT0_9DINO</name>
<keyword evidence="3" id="KW-1185">Reference proteome</keyword>
<protein>
    <submittedName>
        <fullName evidence="2">Mitochondrial</fullName>
    </submittedName>
</protein>
<sequence length="388" mass="44213">MLHLYRMLHAIPFQRCIVTTSKVNRWQRRCDRLTQLLRRIKFPPLSSFTLDNTAFRLPVEAVAPPQGCLTEKQIEYLIGFFDGDGCVTMNKSTGRMSLKVSQTLDSATVLMRLRDSLGGGIYREKCQTGAHKAVLQWVVSGKTMQHAARVLCQVPSIKHAQLQIAATGNIAMTDRSEVAQKLTLFKQKGHTPTDFQCSWPYFAGFFDAEGSITLPKRSVGLQLEVGQLNDFVLEKLFCFLHLQKLIRWRLYRRDHVSKLSCTDFATCKLTLKRLLEAGLDVKQRQAALALSLTADNHVQVREAKSELNGLQSKYERLDDAGIDRAKEIKRIGAQWHRASSQQERELLQVKLEGLREEHKLQKLITKTVRLRGSIRQSLREGGLIRRMS</sequence>
<evidence type="ECO:0000313" key="3">
    <source>
        <dbReference type="Proteomes" id="UP001642464"/>
    </source>
</evidence>
<dbReference type="InterPro" id="IPR027434">
    <property type="entry name" value="Homing_endonucl"/>
</dbReference>
<accession>A0ABP0RCT0</accession>
<dbReference type="Proteomes" id="UP001642464">
    <property type="component" value="Unassembled WGS sequence"/>
</dbReference>
<reference evidence="2 3" key="1">
    <citation type="submission" date="2024-02" db="EMBL/GenBank/DDBJ databases">
        <authorList>
            <person name="Chen Y."/>
            <person name="Shah S."/>
            <person name="Dougan E. K."/>
            <person name="Thang M."/>
            <person name="Chan C."/>
        </authorList>
    </citation>
    <scope>NUCLEOTIDE SEQUENCE [LARGE SCALE GENOMIC DNA]</scope>
</reference>
<gene>
    <name evidence="2" type="ORF">SCF082_LOCUS46108</name>
</gene>
<keyword evidence="1" id="KW-0175">Coiled coil</keyword>
<feature type="coiled-coil region" evidence="1">
    <location>
        <begin position="300"/>
        <end position="357"/>
    </location>
</feature>
<organism evidence="2 3">
    <name type="scientific">Durusdinium trenchii</name>
    <dbReference type="NCBI Taxonomy" id="1381693"/>
    <lineage>
        <taxon>Eukaryota</taxon>
        <taxon>Sar</taxon>
        <taxon>Alveolata</taxon>
        <taxon>Dinophyceae</taxon>
        <taxon>Suessiales</taxon>
        <taxon>Symbiodiniaceae</taxon>
        <taxon>Durusdinium</taxon>
    </lineage>
</organism>
<evidence type="ECO:0000313" key="2">
    <source>
        <dbReference type="EMBL" id="CAK9098372.1"/>
    </source>
</evidence>
<comment type="caution">
    <text evidence="2">The sequence shown here is derived from an EMBL/GenBank/DDBJ whole genome shotgun (WGS) entry which is preliminary data.</text>
</comment>
<dbReference type="SUPFAM" id="SSF55608">
    <property type="entry name" value="Homing endonucleases"/>
    <property type="match status" value="2"/>
</dbReference>